<comment type="caution">
    <text evidence="11">The sequence shown here is derived from an EMBL/GenBank/DDBJ whole genome shotgun (WGS) entry which is preliminary data.</text>
</comment>
<comment type="caution">
    <text evidence="8">Lacks conserved residue(s) required for the propagation of feature annotation.</text>
</comment>
<dbReference type="Gene3D" id="2.60.120.200">
    <property type="match status" value="1"/>
</dbReference>
<name>A0ABD1JKY8_9TELE</name>
<comment type="subcellular location">
    <subcellularLocation>
        <location evidence="1 9">Secreted</location>
    </subcellularLocation>
</comment>
<gene>
    <name evidence="11" type="ORF">ACEWY4_017672</name>
</gene>
<dbReference type="InterPro" id="IPR001759">
    <property type="entry name" value="PTX_dom"/>
</dbReference>
<comment type="cofactor">
    <cofactor evidence="9">
        <name>Ca(2+)</name>
        <dbReference type="ChEBI" id="CHEBI:29108"/>
    </cofactor>
    <text evidence="9">Binds 2 calcium ions per subunit.</text>
</comment>
<keyword evidence="2" id="KW-0964">Secreted</keyword>
<protein>
    <recommendedName>
        <fullName evidence="9">Pentraxin family member</fullName>
    </recommendedName>
</protein>
<sequence length="215" mass="23769">MMKLALLFFMVSCCYAVPKNLSGKAFTFGGVTNSYVKLHPTITLNGDINSASVCLRYFSDILDIDRVQSFFSLATRTHINGFLLSKKGNNNHYHIVGDSLAQFWGLPAKLNSWNSVCATWDSITGLSQLWINGKPGSRKFIFKGGTLAGTPIVILGLDQDAYGGGFNQNDAFIGQLTDVHMWDRVIAPCEINNFSENKKFQGGNLINWQGKSAWE</sequence>
<dbReference type="PANTHER" id="PTHR45869">
    <property type="entry name" value="C-REACTIVE PROTEIN-RELATED"/>
    <property type="match status" value="1"/>
</dbReference>
<dbReference type="Pfam" id="PF00354">
    <property type="entry name" value="Pentaxin"/>
    <property type="match status" value="1"/>
</dbReference>
<dbReference type="GO" id="GO:0046872">
    <property type="term" value="F:metal ion binding"/>
    <property type="evidence" value="ECO:0007669"/>
    <property type="project" value="UniProtKB-KW"/>
</dbReference>
<feature type="signal peptide" evidence="9">
    <location>
        <begin position="1"/>
        <end position="16"/>
    </location>
</feature>
<evidence type="ECO:0000313" key="12">
    <source>
        <dbReference type="Proteomes" id="UP001591681"/>
    </source>
</evidence>
<dbReference type="InterPro" id="IPR013320">
    <property type="entry name" value="ConA-like_dom_sf"/>
</dbReference>
<feature type="chain" id="PRO_5044532408" description="Pentraxin family member" evidence="9">
    <location>
        <begin position="17"/>
        <end position="215"/>
    </location>
</feature>
<keyword evidence="5 9" id="KW-0106">Calcium</keyword>
<reference evidence="11 12" key="1">
    <citation type="submission" date="2024-09" db="EMBL/GenBank/DDBJ databases">
        <title>A chromosome-level genome assembly of Gray's grenadier anchovy, Coilia grayii.</title>
        <authorList>
            <person name="Fu Z."/>
        </authorList>
    </citation>
    <scope>NUCLEOTIDE SEQUENCE [LARGE SCALE GENOMIC DNA]</scope>
    <source>
        <strain evidence="11">G4</strain>
        <tissue evidence="11">Muscle</tissue>
    </source>
</reference>
<evidence type="ECO:0000256" key="3">
    <source>
        <dbReference type="ARBA" id="ARBA00022723"/>
    </source>
</evidence>
<evidence type="ECO:0000256" key="2">
    <source>
        <dbReference type="ARBA" id="ARBA00022525"/>
    </source>
</evidence>
<evidence type="ECO:0000259" key="10">
    <source>
        <dbReference type="PROSITE" id="PS51828"/>
    </source>
</evidence>
<evidence type="ECO:0000256" key="9">
    <source>
        <dbReference type="RuleBase" id="RU362112"/>
    </source>
</evidence>
<dbReference type="EMBL" id="JBHFQA010000015">
    <property type="protein sequence ID" value="KAL2086613.1"/>
    <property type="molecule type" value="Genomic_DNA"/>
</dbReference>
<comment type="subunit">
    <text evidence="9">Homopentamer. Pentaxin (or pentraxin) have a discoid arrangement of 5 non-covalently bound subunits.</text>
</comment>
<dbReference type="SMART" id="SM00159">
    <property type="entry name" value="PTX"/>
    <property type="match status" value="1"/>
</dbReference>
<evidence type="ECO:0000256" key="5">
    <source>
        <dbReference type="ARBA" id="ARBA00022837"/>
    </source>
</evidence>
<dbReference type="PRINTS" id="PR00895">
    <property type="entry name" value="PENTAXIN"/>
</dbReference>
<keyword evidence="6" id="KW-1015">Disulfide bond</keyword>
<proteinExistence type="inferred from homology"/>
<dbReference type="Proteomes" id="UP001591681">
    <property type="component" value="Unassembled WGS sequence"/>
</dbReference>
<evidence type="ECO:0000256" key="8">
    <source>
        <dbReference type="PROSITE-ProRule" id="PRU01172"/>
    </source>
</evidence>
<keyword evidence="4 9" id="KW-0732">Signal</keyword>
<dbReference type="SUPFAM" id="SSF49899">
    <property type="entry name" value="Concanavalin A-like lectins/glucanases"/>
    <property type="match status" value="1"/>
</dbReference>
<evidence type="ECO:0000256" key="7">
    <source>
        <dbReference type="ARBA" id="ARBA00038102"/>
    </source>
</evidence>
<feature type="domain" description="Pentraxin (PTX)" evidence="10">
    <location>
        <begin position="21"/>
        <end position="215"/>
    </location>
</feature>
<dbReference type="GO" id="GO:0005576">
    <property type="term" value="C:extracellular region"/>
    <property type="evidence" value="ECO:0007669"/>
    <property type="project" value="UniProtKB-SubCell"/>
</dbReference>
<dbReference type="InterPro" id="IPR051005">
    <property type="entry name" value="Pentraxin_domain"/>
</dbReference>
<evidence type="ECO:0000256" key="4">
    <source>
        <dbReference type="ARBA" id="ARBA00022729"/>
    </source>
</evidence>
<keyword evidence="12" id="KW-1185">Reference proteome</keyword>
<organism evidence="11 12">
    <name type="scientific">Coilia grayii</name>
    <name type="common">Gray's grenadier anchovy</name>
    <dbReference type="NCBI Taxonomy" id="363190"/>
    <lineage>
        <taxon>Eukaryota</taxon>
        <taxon>Metazoa</taxon>
        <taxon>Chordata</taxon>
        <taxon>Craniata</taxon>
        <taxon>Vertebrata</taxon>
        <taxon>Euteleostomi</taxon>
        <taxon>Actinopterygii</taxon>
        <taxon>Neopterygii</taxon>
        <taxon>Teleostei</taxon>
        <taxon>Clupei</taxon>
        <taxon>Clupeiformes</taxon>
        <taxon>Clupeoidei</taxon>
        <taxon>Engraulidae</taxon>
        <taxon>Coilinae</taxon>
        <taxon>Coilia</taxon>
    </lineage>
</organism>
<accession>A0ABD1JKY8</accession>
<evidence type="ECO:0000256" key="1">
    <source>
        <dbReference type="ARBA" id="ARBA00004613"/>
    </source>
</evidence>
<evidence type="ECO:0000313" key="11">
    <source>
        <dbReference type="EMBL" id="KAL2086613.1"/>
    </source>
</evidence>
<dbReference type="PANTHER" id="PTHR45869:SF7">
    <property type="entry name" value="C-REACTIVE PROTEIN"/>
    <property type="match status" value="1"/>
</dbReference>
<evidence type="ECO:0000256" key="6">
    <source>
        <dbReference type="ARBA" id="ARBA00023157"/>
    </source>
</evidence>
<dbReference type="PROSITE" id="PS51828">
    <property type="entry name" value="PTX_2"/>
    <property type="match status" value="1"/>
</dbReference>
<comment type="similarity">
    <text evidence="7 9">Belongs to the pentraxin family.</text>
</comment>
<dbReference type="AlphaFoldDB" id="A0ABD1JKY8"/>
<keyword evidence="3 9" id="KW-0479">Metal-binding</keyword>